<evidence type="ECO:0000313" key="2">
    <source>
        <dbReference type="Proteomes" id="UP000799429"/>
    </source>
</evidence>
<name>A0A9P4VTM2_9PEZI</name>
<dbReference type="Gene3D" id="3.90.1200.10">
    <property type="match status" value="1"/>
</dbReference>
<evidence type="ECO:0008006" key="3">
    <source>
        <dbReference type="Google" id="ProtNLM"/>
    </source>
</evidence>
<proteinExistence type="predicted"/>
<accession>A0A9P4VTM2</accession>
<gene>
    <name evidence="1" type="ORF">M501DRAFT_1030903</name>
</gene>
<protein>
    <recommendedName>
        <fullName evidence="3">Aminoglycoside phosphotransferase domain-containing protein</fullName>
    </recommendedName>
</protein>
<comment type="caution">
    <text evidence="1">The sequence shown here is derived from an EMBL/GenBank/DDBJ whole genome shotgun (WGS) entry which is preliminary data.</text>
</comment>
<dbReference type="PANTHER" id="PTHR21310">
    <property type="entry name" value="AMINOGLYCOSIDE PHOSPHOTRANSFERASE-RELATED-RELATED"/>
    <property type="match status" value="1"/>
</dbReference>
<evidence type="ECO:0000313" key="1">
    <source>
        <dbReference type="EMBL" id="KAF2839699.1"/>
    </source>
</evidence>
<dbReference type="EMBL" id="MU006094">
    <property type="protein sequence ID" value="KAF2839699.1"/>
    <property type="molecule type" value="Genomic_DNA"/>
</dbReference>
<dbReference type="PANTHER" id="PTHR21310:SF37">
    <property type="entry name" value="AMINOGLYCOSIDE PHOSPHOTRANSFERASE DOMAIN-CONTAINING PROTEIN"/>
    <property type="match status" value="1"/>
</dbReference>
<reference evidence="1" key="1">
    <citation type="journal article" date="2020" name="Stud. Mycol.">
        <title>101 Dothideomycetes genomes: a test case for predicting lifestyles and emergence of pathogens.</title>
        <authorList>
            <person name="Haridas S."/>
            <person name="Albert R."/>
            <person name="Binder M."/>
            <person name="Bloem J."/>
            <person name="Labutti K."/>
            <person name="Salamov A."/>
            <person name="Andreopoulos B."/>
            <person name="Baker S."/>
            <person name="Barry K."/>
            <person name="Bills G."/>
            <person name="Bluhm B."/>
            <person name="Cannon C."/>
            <person name="Castanera R."/>
            <person name="Culley D."/>
            <person name="Daum C."/>
            <person name="Ezra D."/>
            <person name="Gonzalez J."/>
            <person name="Henrissat B."/>
            <person name="Kuo A."/>
            <person name="Liang C."/>
            <person name="Lipzen A."/>
            <person name="Lutzoni F."/>
            <person name="Magnuson J."/>
            <person name="Mondo S."/>
            <person name="Nolan M."/>
            <person name="Ohm R."/>
            <person name="Pangilinan J."/>
            <person name="Park H.-J."/>
            <person name="Ramirez L."/>
            <person name="Alfaro M."/>
            <person name="Sun H."/>
            <person name="Tritt A."/>
            <person name="Yoshinaga Y."/>
            <person name="Zwiers L.-H."/>
            <person name="Turgeon B."/>
            <person name="Goodwin S."/>
            <person name="Spatafora J."/>
            <person name="Crous P."/>
            <person name="Grigoriev I."/>
        </authorList>
    </citation>
    <scope>NUCLEOTIDE SEQUENCE</scope>
    <source>
        <strain evidence="1">CBS 101060</strain>
    </source>
</reference>
<keyword evidence="2" id="KW-1185">Reference proteome</keyword>
<sequence length="307" mass="34417">MEKNSKAFSGYQWTYFSSLQEDPIRLRSESFIAFVNWPALLERASKKRKGTSCILLPDIGIGYNHMVRIVQFIDGARWVARLRLPPLARADSYKDVLETVEKIEFNTISLLRQRSSVPILKIHGFEARNDCDMKVQLATVQFPKIGTIVSINEDSTYQQGPIPGLGGPFDTASEFFQVWAAKTKFGITDEQLRTASGKYADEIVLSISSFPKSIGDLADQLSVCDHGPFSLCDGDFGHNNTIVDDRYHILGVIDWEVAFAAPWDIFSDFPLAFQQSHLLSMPRGTTTRTAVLRAPTSDNNLQTRKST</sequence>
<dbReference type="AlphaFoldDB" id="A0A9P4VTM2"/>
<organism evidence="1 2">
    <name type="scientific">Patellaria atrata CBS 101060</name>
    <dbReference type="NCBI Taxonomy" id="1346257"/>
    <lineage>
        <taxon>Eukaryota</taxon>
        <taxon>Fungi</taxon>
        <taxon>Dikarya</taxon>
        <taxon>Ascomycota</taxon>
        <taxon>Pezizomycotina</taxon>
        <taxon>Dothideomycetes</taxon>
        <taxon>Dothideomycetes incertae sedis</taxon>
        <taxon>Patellariales</taxon>
        <taxon>Patellariaceae</taxon>
        <taxon>Patellaria</taxon>
    </lineage>
</organism>
<dbReference type="OrthoDB" id="10003767at2759"/>
<dbReference type="Proteomes" id="UP000799429">
    <property type="component" value="Unassembled WGS sequence"/>
</dbReference>
<dbReference type="InterPro" id="IPR051678">
    <property type="entry name" value="AGP_Transferase"/>
</dbReference>